<dbReference type="InterPro" id="IPR004154">
    <property type="entry name" value="Anticodon-bd"/>
</dbReference>
<accession>A0A7W7N175</accession>
<evidence type="ECO:0000256" key="1">
    <source>
        <dbReference type="ARBA" id="ARBA00004496"/>
    </source>
</evidence>
<dbReference type="InterPro" id="IPR002316">
    <property type="entry name" value="Pro-tRNA-ligase_IIa"/>
</dbReference>
<dbReference type="Gene3D" id="3.40.50.800">
    <property type="entry name" value="Anticodon-binding domain"/>
    <property type="match status" value="1"/>
</dbReference>
<name>A0A7W7N175_9ACTN</name>
<dbReference type="SUPFAM" id="SSF55681">
    <property type="entry name" value="Class II aaRS and biotin synthetases"/>
    <property type="match status" value="1"/>
</dbReference>
<gene>
    <name evidence="10" type="primary">proS</name>
    <name evidence="13" type="ORF">F4557_006292</name>
    <name evidence="12" type="ORF">GCM10009546_07550</name>
</gene>
<dbReference type="GO" id="GO:0005829">
    <property type="term" value="C:cytosol"/>
    <property type="evidence" value="ECO:0007669"/>
    <property type="project" value="TreeGrafter"/>
</dbReference>
<dbReference type="GO" id="GO:0004827">
    <property type="term" value="F:proline-tRNA ligase activity"/>
    <property type="evidence" value="ECO:0007669"/>
    <property type="project" value="UniProtKB-UniRule"/>
</dbReference>
<dbReference type="RefSeq" id="WP_184888613.1">
    <property type="nucleotide sequence ID" value="NZ_BAAAHD010000005.1"/>
</dbReference>
<dbReference type="SUPFAM" id="SSF55826">
    <property type="entry name" value="YbaK/ProRS associated domain"/>
    <property type="match status" value="1"/>
</dbReference>
<evidence type="ECO:0000313" key="15">
    <source>
        <dbReference type="Proteomes" id="UP001501427"/>
    </source>
</evidence>
<keyword evidence="15" id="KW-1185">Reference proteome</keyword>
<dbReference type="InterPro" id="IPR007214">
    <property type="entry name" value="YbaK/aa-tRNA-synth-assoc-dom"/>
</dbReference>
<evidence type="ECO:0000256" key="6">
    <source>
        <dbReference type="ARBA" id="ARBA00022840"/>
    </source>
</evidence>
<dbReference type="SUPFAM" id="SSF52954">
    <property type="entry name" value="Class II aaRS ABD-related"/>
    <property type="match status" value="1"/>
</dbReference>
<dbReference type="NCBIfam" id="TIGR00409">
    <property type="entry name" value="proS_fam_II"/>
    <property type="match status" value="1"/>
</dbReference>
<dbReference type="InterPro" id="IPR050062">
    <property type="entry name" value="Pro-tRNA_synthetase"/>
</dbReference>
<evidence type="ECO:0000256" key="10">
    <source>
        <dbReference type="HAMAP-Rule" id="MF_01569"/>
    </source>
</evidence>
<evidence type="ECO:0000259" key="11">
    <source>
        <dbReference type="PROSITE" id="PS50862"/>
    </source>
</evidence>
<keyword evidence="3 10" id="KW-0963">Cytoplasm</keyword>
<evidence type="ECO:0000256" key="5">
    <source>
        <dbReference type="ARBA" id="ARBA00022741"/>
    </source>
</evidence>
<sequence length="568" mass="62003">MRWSQMFVPTLRDDPAEADAPSHRLLLRAGYVRQLTAGHYSLLPLAVRVRARIIEIIRAEMDAIGAQEMLLPALHPAEPWQRSGRWELMGQEMFRLRDRRGADHALGMTHEEIFATVARELNSYRRLPQQWYQFQTKFRDEPRPKGGLMRTREFTMKDAYSFDLDGAGLDASFGAYHGAYTRIFERLGLPALACEASSGTMGGSDSTEFMCPADVGEDLVVHCPACGYAANIERATSVLPAASDAPGPAAPERFDTPGVRTIEDLRAYDAPDDRQIKTLVYVLDGTLTLVLLRGDHPLNEQKLVDATGATGIRAADPAEIQDALGALPGSLGAVDAFLPTPLPVIADEALRGRRDMFTGANTDDVHLRGVDVDRDIEVGKWADLREVEAGQRCVRCGEALEIRRAIEVGHIFKLGDRYARALGVEVLDPDGKRVPVVMGSYGIGVERAMAAIIEIHNDDRGIVWPLAVAPFQVTVVVAQSDDAEVAEAAEDVYAALKGAGVDVVIDDRAERAGVKFRDAELTGIPFRVTVGRRGLAEGTAEVTARATGDTEKVPLDAVVAHVRSLLRR</sequence>
<dbReference type="EC" id="6.1.1.15" evidence="10"/>
<dbReference type="PANTHER" id="PTHR42753">
    <property type="entry name" value="MITOCHONDRIAL RIBOSOME PROTEIN L39/PROLYL-TRNA LIGASE FAMILY MEMBER"/>
    <property type="match status" value="1"/>
</dbReference>
<evidence type="ECO:0000256" key="4">
    <source>
        <dbReference type="ARBA" id="ARBA00022598"/>
    </source>
</evidence>
<comment type="domain">
    <text evidence="10">Consists of three domains: the N-terminal catalytic domain, the editing domain and the C-terminal anticodon-binding domain.</text>
</comment>
<reference evidence="13 14" key="2">
    <citation type="submission" date="2020-08" db="EMBL/GenBank/DDBJ databases">
        <title>Sequencing the genomes of 1000 actinobacteria strains.</title>
        <authorList>
            <person name="Klenk H.-P."/>
        </authorList>
    </citation>
    <scope>NUCLEOTIDE SEQUENCE [LARGE SCALE GENOMIC DNA]</scope>
    <source>
        <strain evidence="13 14">DSM 44772</strain>
    </source>
</reference>
<evidence type="ECO:0000313" key="14">
    <source>
        <dbReference type="Proteomes" id="UP000549343"/>
    </source>
</evidence>
<dbReference type="NCBIfam" id="NF006625">
    <property type="entry name" value="PRK09194.1"/>
    <property type="match status" value="1"/>
</dbReference>
<evidence type="ECO:0000256" key="8">
    <source>
        <dbReference type="ARBA" id="ARBA00023146"/>
    </source>
</evidence>
<dbReference type="InterPro" id="IPR006195">
    <property type="entry name" value="aa-tRNA-synth_II"/>
</dbReference>
<dbReference type="PANTHER" id="PTHR42753:SF2">
    <property type="entry name" value="PROLINE--TRNA LIGASE"/>
    <property type="match status" value="1"/>
</dbReference>
<dbReference type="HAMAP" id="MF_01569">
    <property type="entry name" value="Pro_tRNA_synth_type1"/>
    <property type="match status" value="1"/>
</dbReference>
<dbReference type="Pfam" id="PF04073">
    <property type="entry name" value="tRNA_edit"/>
    <property type="match status" value="1"/>
</dbReference>
<keyword evidence="8 10" id="KW-0030">Aminoacyl-tRNA synthetase</keyword>
<dbReference type="Proteomes" id="UP001501427">
    <property type="component" value="Unassembled WGS sequence"/>
</dbReference>
<dbReference type="PROSITE" id="PS50862">
    <property type="entry name" value="AA_TRNA_LIGASE_II"/>
    <property type="match status" value="1"/>
</dbReference>
<dbReference type="PRINTS" id="PR01046">
    <property type="entry name" value="TRNASYNTHPRO"/>
</dbReference>
<evidence type="ECO:0000313" key="12">
    <source>
        <dbReference type="EMBL" id="GAA0548056.1"/>
    </source>
</evidence>
<dbReference type="CDD" id="cd00861">
    <property type="entry name" value="ProRS_anticodon_short"/>
    <property type="match status" value="1"/>
</dbReference>
<protein>
    <recommendedName>
        <fullName evidence="10">Proline--tRNA ligase</fullName>
        <ecNumber evidence="10">6.1.1.15</ecNumber>
    </recommendedName>
    <alternativeName>
        <fullName evidence="10">Prolyl-tRNA synthetase</fullName>
        <shortName evidence="10">ProRS</shortName>
    </alternativeName>
</protein>
<evidence type="ECO:0000256" key="9">
    <source>
        <dbReference type="ARBA" id="ARBA00047671"/>
    </source>
</evidence>
<dbReference type="Pfam" id="PF00587">
    <property type="entry name" value="tRNA-synt_2b"/>
    <property type="match status" value="1"/>
</dbReference>
<dbReference type="InterPro" id="IPR023717">
    <property type="entry name" value="Pro-tRNA-Synthase_IIa_type1"/>
</dbReference>
<dbReference type="Gene3D" id="3.30.930.10">
    <property type="entry name" value="Bira Bifunctional Protein, Domain 2"/>
    <property type="match status" value="2"/>
</dbReference>
<keyword evidence="4 10" id="KW-0436">Ligase</keyword>
<dbReference type="EMBL" id="JACHMV010000001">
    <property type="protein sequence ID" value="MBB4777874.1"/>
    <property type="molecule type" value="Genomic_DNA"/>
</dbReference>
<dbReference type="InterPro" id="IPR036754">
    <property type="entry name" value="YbaK/aa-tRNA-synt-asso_dom_sf"/>
</dbReference>
<keyword evidence="6 10" id="KW-0067">ATP-binding</keyword>
<keyword evidence="5 10" id="KW-0547">Nucleotide-binding</keyword>
<dbReference type="InterPro" id="IPR036621">
    <property type="entry name" value="Anticodon-bd_dom_sf"/>
</dbReference>
<dbReference type="GO" id="GO:0006433">
    <property type="term" value="P:prolyl-tRNA aminoacylation"/>
    <property type="evidence" value="ECO:0007669"/>
    <property type="project" value="UniProtKB-UniRule"/>
</dbReference>
<dbReference type="CDD" id="cd04334">
    <property type="entry name" value="ProRS-INS"/>
    <property type="match status" value="1"/>
</dbReference>
<dbReference type="InterPro" id="IPR044140">
    <property type="entry name" value="ProRS_anticodon_short"/>
</dbReference>
<dbReference type="AlphaFoldDB" id="A0A7W7N175"/>
<dbReference type="Proteomes" id="UP000549343">
    <property type="component" value="Unassembled WGS sequence"/>
</dbReference>
<comment type="similarity">
    <text evidence="10">Belongs to the class-II aminoacyl-tRNA synthetase family. ProS type 1 subfamily.</text>
</comment>
<feature type="domain" description="Aminoacyl-transfer RNA synthetases class-II family profile" evidence="11">
    <location>
        <begin position="38"/>
        <end position="465"/>
    </location>
</feature>
<proteinExistence type="inferred from homology"/>
<dbReference type="GO" id="GO:0005524">
    <property type="term" value="F:ATP binding"/>
    <property type="evidence" value="ECO:0007669"/>
    <property type="project" value="UniProtKB-UniRule"/>
</dbReference>
<comment type="caution">
    <text evidence="13">The sequence shown here is derived from an EMBL/GenBank/DDBJ whole genome shotgun (WGS) entry which is preliminary data.</text>
</comment>
<dbReference type="InterPro" id="IPR002314">
    <property type="entry name" value="aa-tRNA-synt_IIb"/>
</dbReference>
<comment type="subunit">
    <text evidence="2 10">Homodimer.</text>
</comment>
<comment type="catalytic activity">
    <reaction evidence="9 10">
        <text>tRNA(Pro) + L-proline + ATP = L-prolyl-tRNA(Pro) + AMP + diphosphate</text>
        <dbReference type="Rhea" id="RHEA:14305"/>
        <dbReference type="Rhea" id="RHEA-COMP:9700"/>
        <dbReference type="Rhea" id="RHEA-COMP:9702"/>
        <dbReference type="ChEBI" id="CHEBI:30616"/>
        <dbReference type="ChEBI" id="CHEBI:33019"/>
        <dbReference type="ChEBI" id="CHEBI:60039"/>
        <dbReference type="ChEBI" id="CHEBI:78442"/>
        <dbReference type="ChEBI" id="CHEBI:78532"/>
        <dbReference type="ChEBI" id="CHEBI:456215"/>
        <dbReference type="EC" id="6.1.1.15"/>
    </reaction>
</comment>
<dbReference type="Pfam" id="PF03129">
    <property type="entry name" value="HGTP_anticodon"/>
    <property type="match status" value="1"/>
</dbReference>
<organism evidence="13 14">
    <name type="scientific">Actinomadura livida</name>
    <dbReference type="NCBI Taxonomy" id="79909"/>
    <lineage>
        <taxon>Bacteria</taxon>
        <taxon>Bacillati</taxon>
        <taxon>Actinomycetota</taxon>
        <taxon>Actinomycetes</taxon>
        <taxon>Streptosporangiales</taxon>
        <taxon>Thermomonosporaceae</taxon>
        <taxon>Actinomadura</taxon>
    </lineage>
</organism>
<evidence type="ECO:0000256" key="2">
    <source>
        <dbReference type="ARBA" id="ARBA00011738"/>
    </source>
</evidence>
<dbReference type="InterPro" id="IPR045864">
    <property type="entry name" value="aa-tRNA-synth_II/BPL/LPL"/>
</dbReference>
<dbReference type="EMBL" id="BAAAHD010000005">
    <property type="protein sequence ID" value="GAA0548056.1"/>
    <property type="molecule type" value="Genomic_DNA"/>
</dbReference>
<keyword evidence="7 10" id="KW-0648">Protein biosynthesis</keyword>
<evidence type="ECO:0000256" key="3">
    <source>
        <dbReference type="ARBA" id="ARBA00022490"/>
    </source>
</evidence>
<comment type="subcellular location">
    <subcellularLocation>
        <location evidence="1 10">Cytoplasm</location>
    </subcellularLocation>
</comment>
<dbReference type="InterPro" id="IPR004500">
    <property type="entry name" value="Pro-tRNA-synth_IIa_bac-type"/>
</dbReference>
<comment type="function">
    <text evidence="10">Catalyzes the attachment of proline to tRNA(Pro) in a two-step reaction: proline is first activated by ATP to form Pro-AMP and then transferred to the acceptor end of tRNA(Pro). As ProRS can inadvertently accommodate and process non-cognate amino acids such as alanine and cysteine, to avoid such errors it has two additional distinct editing activities against alanine. One activity is designated as 'pretransfer' editing and involves the tRNA(Pro)-independent hydrolysis of activated Ala-AMP. The other activity is designated 'posttransfer' editing and involves deacylation of mischarged Ala-tRNA(Pro). The misacylated Cys-tRNA(Pro) is not edited by ProRS.</text>
</comment>
<dbReference type="GO" id="GO:0002161">
    <property type="term" value="F:aminoacyl-tRNA deacylase activity"/>
    <property type="evidence" value="ECO:0007669"/>
    <property type="project" value="InterPro"/>
</dbReference>
<dbReference type="Gene3D" id="3.90.960.10">
    <property type="entry name" value="YbaK/aminoacyl-tRNA synthetase-associated domain"/>
    <property type="match status" value="1"/>
</dbReference>
<evidence type="ECO:0000256" key="7">
    <source>
        <dbReference type="ARBA" id="ARBA00022917"/>
    </source>
</evidence>
<reference evidence="12" key="3">
    <citation type="submission" date="2023-12" db="EMBL/GenBank/DDBJ databases">
        <authorList>
            <person name="Sun Q."/>
            <person name="Inoue M."/>
        </authorList>
    </citation>
    <scope>NUCLEOTIDE SEQUENCE</scope>
    <source>
        <strain evidence="12">JCM 10667</strain>
    </source>
</reference>
<reference evidence="12 15" key="1">
    <citation type="journal article" date="2019" name="Int. J. Syst. Evol. Microbiol.">
        <title>The Global Catalogue of Microorganisms (GCM) 10K type strain sequencing project: providing services to taxonomists for standard genome sequencing and annotation.</title>
        <authorList>
            <consortium name="The Broad Institute Genomics Platform"/>
            <consortium name="The Broad Institute Genome Sequencing Center for Infectious Disease"/>
            <person name="Wu L."/>
            <person name="Ma J."/>
        </authorList>
    </citation>
    <scope>NUCLEOTIDE SEQUENCE [LARGE SCALE GENOMIC DNA]</scope>
    <source>
        <strain evidence="12 15">JCM 10667</strain>
    </source>
</reference>
<evidence type="ECO:0000313" key="13">
    <source>
        <dbReference type="EMBL" id="MBB4777874.1"/>
    </source>
</evidence>